<sequence>MNVVTTIKNNWKKSVLLSCVVGYGISTLKTNIEIKRYMSKFSTDVAVFGQNSESPKNVLVIINPIANNKKTESLFKKYCEPILHLAGFSVEILRTNHIGHAKAFVEEMNTLPDAIVVAGGDGTKSEVITGLLRRQGDLCPVSLLPLGREKQSLFKSFKITSKNDVEYVTKLSNALMPLLKNQFRFADVIQYDVLSNDVSDGNANLKPIFGLNGLSWGILKDIDSSKDKYWYFGPLKHYMAAFLRSFSGSSDWDLETDYVYTPPCRGCSNCYVQTENASSTGFFVSKLVKSQNLNKVSTQKQIKNDSCATNLHGFIKSNQINITLNQNDENFAELESKFISSLQPGWDFIKNIPNITKKTIKPNLILKSRTIKLYPSDSTSPIFYSIDGEEYEPRPIQVSVVPKAIKVFC</sequence>
<comment type="catalytic activity">
    <reaction evidence="19">
        <text>2-(5Z,8Z,11Z,14Z-eicosatetraenoyl)-glycerol + ATP = 2-(5Z,8Z,11Z,14Z-eicosatetraenoyl)-sn-glycero-3-phosphate + ADP + H(+)</text>
        <dbReference type="Rhea" id="RHEA:43316"/>
        <dbReference type="ChEBI" id="CHEBI:15378"/>
        <dbReference type="ChEBI" id="CHEBI:30616"/>
        <dbReference type="ChEBI" id="CHEBI:52392"/>
        <dbReference type="ChEBI" id="CHEBI:78209"/>
        <dbReference type="ChEBI" id="CHEBI:456216"/>
    </reaction>
    <physiologicalReaction direction="left-to-right" evidence="19">
        <dbReference type="Rhea" id="RHEA:43317"/>
    </physiologicalReaction>
</comment>
<dbReference type="PANTHER" id="PTHR12358">
    <property type="entry name" value="SPHINGOSINE KINASE"/>
    <property type="match status" value="1"/>
</dbReference>
<proteinExistence type="inferred from homology"/>
<protein>
    <recommendedName>
        <fullName evidence="24">Acylglycerol kinase, mitochondrial</fullName>
        <ecNumber evidence="5">2.7.1.107</ecNumber>
        <ecNumber evidence="22">2.7.1.138</ecNumber>
        <ecNumber evidence="23">2.7.1.94</ecNumber>
    </recommendedName>
    <alternativeName>
        <fullName evidence="25">Multiple substrate lipid kinase</fullName>
    </alternativeName>
</protein>
<keyword evidence="12" id="KW-0496">Mitochondrion</keyword>
<evidence type="ECO:0000256" key="11">
    <source>
        <dbReference type="ARBA" id="ARBA00023098"/>
    </source>
</evidence>
<evidence type="ECO:0000256" key="3">
    <source>
        <dbReference type="ARBA" id="ARBA00004637"/>
    </source>
</evidence>
<keyword evidence="32" id="KW-1185">Reference proteome</keyword>
<evidence type="ECO:0000256" key="29">
    <source>
        <dbReference type="ARBA" id="ARBA00048876"/>
    </source>
</evidence>
<dbReference type="Pfam" id="PF00781">
    <property type="entry name" value="DAGK_cat"/>
    <property type="match status" value="1"/>
</dbReference>
<dbReference type="EMBL" id="CH940654">
    <property type="protein sequence ID" value="EDW57490.1"/>
    <property type="molecule type" value="Genomic_DNA"/>
</dbReference>
<evidence type="ECO:0000256" key="22">
    <source>
        <dbReference type="ARBA" id="ARBA00026096"/>
    </source>
</evidence>
<name>B4M8G4_DROVI</name>
<comment type="subcellular location">
    <subcellularLocation>
        <location evidence="3">Mitochondrion inner membrane</location>
        <topology evidence="3">Peripheral membrane protein</topology>
    </subcellularLocation>
    <subcellularLocation>
        <location evidence="2">Mitochondrion intermembrane space</location>
    </subcellularLocation>
</comment>
<comment type="catalytic activity">
    <reaction evidence="15">
        <text>a 1,2-diacyl-sn-glycerol + ATP = a 1,2-diacyl-sn-glycero-3-phosphate + ADP + H(+)</text>
        <dbReference type="Rhea" id="RHEA:10272"/>
        <dbReference type="ChEBI" id="CHEBI:15378"/>
        <dbReference type="ChEBI" id="CHEBI:17815"/>
        <dbReference type="ChEBI" id="CHEBI:30616"/>
        <dbReference type="ChEBI" id="CHEBI:58608"/>
        <dbReference type="ChEBI" id="CHEBI:456216"/>
        <dbReference type="EC" id="2.7.1.107"/>
    </reaction>
    <physiologicalReaction direction="left-to-right" evidence="15">
        <dbReference type="Rhea" id="RHEA:10273"/>
    </physiologicalReaction>
</comment>
<comment type="catalytic activity">
    <reaction evidence="27">
        <text>an N-acylsphing-4-enine + ATP = an N-acylsphing-4-enine 1-phosphate + ADP + H(+)</text>
        <dbReference type="Rhea" id="RHEA:17929"/>
        <dbReference type="ChEBI" id="CHEBI:15378"/>
        <dbReference type="ChEBI" id="CHEBI:30616"/>
        <dbReference type="ChEBI" id="CHEBI:52639"/>
        <dbReference type="ChEBI" id="CHEBI:57674"/>
        <dbReference type="ChEBI" id="CHEBI:456216"/>
        <dbReference type="EC" id="2.7.1.138"/>
    </reaction>
    <physiologicalReaction direction="left-to-right" evidence="27">
        <dbReference type="Rhea" id="RHEA:17930"/>
    </physiologicalReaction>
</comment>
<keyword evidence="10" id="KW-0067">ATP-binding</keyword>
<dbReference type="PROSITE" id="PS50146">
    <property type="entry name" value="DAGK"/>
    <property type="match status" value="1"/>
</dbReference>
<dbReference type="GO" id="GO:0005524">
    <property type="term" value="F:ATP binding"/>
    <property type="evidence" value="ECO:0007669"/>
    <property type="project" value="UniProtKB-KW"/>
</dbReference>
<keyword evidence="7" id="KW-0547">Nucleotide-binding</keyword>
<dbReference type="InterPro" id="IPR017438">
    <property type="entry name" value="ATP-NAD_kinase_N"/>
</dbReference>
<evidence type="ECO:0000256" key="28">
    <source>
        <dbReference type="ARBA" id="ARBA00048663"/>
    </source>
</evidence>
<dbReference type="GO" id="GO:0004143">
    <property type="term" value="F:ATP-dependent diacylglycerol kinase activity"/>
    <property type="evidence" value="ECO:0007669"/>
    <property type="project" value="UniProtKB-EC"/>
</dbReference>
<evidence type="ECO:0000256" key="21">
    <source>
        <dbReference type="ARBA" id="ARBA00025749"/>
    </source>
</evidence>
<evidence type="ECO:0000256" key="9">
    <source>
        <dbReference type="ARBA" id="ARBA00022792"/>
    </source>
</evidence>
<comment type="catalytic activity">
    <reaction evidence="29">
        <text>N-(hexanoyl)sphing-4-enine + ATP = N-hexanoylsphing-4-enine 1-phosphate + ADP + H(+)</text>
        <dbReference type="Rhea" id="RHEA:43312"/>
        <dbReference type="ChEBI" id="CHEBI:15378"/>
        <dbReference type="ChEBI" id="CHEBI:30616"/>
        <dbReference type="ChEBI" id="CHEBI:63867"/>
        <dbReference type="ChEBI" id="CHEBI:82959"/>
        <dbReference type="ChEBI" id="CHEBI:456216"/>
    </reaction>
    <physiologicalReaction direction="left-to-right" evidence="29">
        <dbReference type="Rhea" id="RHEA:43313"/>
    </physiologicalReaction>
</comment>
<dbReference type="STRING" id="7244.B4M8G4"/>
<keyword evidence="8" id="KW-0418">Kinase</keyword>
<keyword evidence="6" id="KW-0808">Transferase</keyword>
<dbReference type="Gene3D" id="2.60.200.40">
    <property type="match status" value="1"/>
</dbReference>
<dbReference type="EC" id="2.7.1.138" evidence="22"/>
<dbReference type="InterPro" id="IPR001206">
    <property type="entry name" value="Diacylglycerol_kinase_cat_dom"/>
</dbReference>
<evidence type="ECO:0000256" key="4">
    <source>
        <dbReference type="ARBA" id="ARBA00005175"/>
    </source>
</evidence>
<dbReference type="PANTHER" id="PTHR12358:SF31">
    <property type="entry name" value="ACYLGLYCEROL KINASE, MITOCHONDRIAL"/>
    <property type="match status" value="1"/>
</dbReference>
<evidence type="ECO:0000256" key="10">
    <source>
        <dbReference type="ARBA" id="ARBA00022840"/>
    </source>
</evidence>
<dbReference type="OrthoDB" id="9979394at2759"/>
<dbReference type="GO" id="GO:0046512">
    <property type="term" value="P:sphingosine biosynthetic process"/>
    <property type="evidence" value="ECO:0007669"/>
    <property type="project" value="TreeGrafter"/>
</dbReference>
<evidence type="ECO:0000256" key="23">
    <source>
        <dbReference type="ARBA" id="ARBA00026098"/>
    </source>
</evidence>
<dbReference type="GO" id="GO:0001729">
    <property type="term" value="F:ceramide kinase activity"/>
    <property type="evidence" value="ECO:0007669"/>
    <property type="project" value="UniProtKB-EC"/>
</dbReference>
<keyword evidence="11" id="KW-0443">Lipid metabolism</keyword>
<dbReference type="GO" id="GO:0005758">
    <property type="term" value="C:mitochondrial intermembrane space"/>
    <property type="evidence" value="ECO:0007669"/>
    <property type="project" value="UniProtKB-SubCell"/>
</dbReference>
<dbReference type="Pfam" id="PF19712">
    <property type="entry name" value="AGK_C"/>
    <property type="match status" value="1"/>
</dbReference>
<comment type="catalytic activity">
    <reaction evidence="28">
        <text>a monoacylglycerol + ATP = a monoacyl-sn-glycero-3-phosphate + ADP + H(+)</text>
        <dbReference type="Rhea" id="RHEA:19293"/>
        <dbReference type="ChEBI" id="CHEBI:15378"/>
        <dbReference type="ChEBI" id="CHEBI:17408"/>
        <dbReference type="ChEBI" id="CHEBI:30616"/>
        <dbReference type="ChEBI" id="CHEBI:77589"/>
        <dbReference type="ChEBI" id="CHEBI:456216"/>
        <dbReference type="EC" id="2.7.1.94"/>
    </reaction>
    <physiologicalReaction direction="left-to-right" evidence="28">
        <dbReference type="Rhea" id="RHEA:19294"/>
    </physiologicalReaction>
</comment>
<comment type="catalytic activity">
    <reaction evidence="17">
        <text>1-(9Z-octadecenoyl)-sn-glycerol + ATP = 1-(9Z-octadecenoyl)-sn-glycero-3-phosphate + ADP + H(+)</text>
        <dbReference type="Rhea" id="RHEA:41079"/>
        <dbReference type="ChEBI" id="CHEBI:15378"/>
        <dbReference type="ChEBI" id="CHEBI:30616"/>
        <dbReference type="ChEBI" id="CHEBI:74544"/>
        <dbReference type="ChEBI" id="CHEBI:75757"/>
        <dbReference type="ChEBI" id="CHEBI:456216"/>
    </reaction>
    <physiologicalReaction direction="left-to-right" evidence="17">
        <dbReference type="Rhea" id="RHEA:41080"/>
    </physiologicalReaction>
</comment>
<evidence type="ECO:0000256" key="17">
    <source>
        <dbReference type="ARBA" id="ARBA00024505"/>
    </source>
</evidence>
<evidence type="ECO:0000256" key="6">
    <source>
        <dbReference type="ARBA" id="ARBA00022679"/>
    </source>
</evidence>
<comment type="catalytic activity">
    <reaction evidence="20">
        <text>1-hexadecanoyl-sn-glycerol + ATP = 1-hexadecanoyl-sn-glycero-3-phosphate + ADP + H(+)</text>
        <dbReference type="Rhea" id="RHEA:43308"/>
        <dbReference type="ChEBI" id="CHEBI:15378"/>
        <dbReference type="ChEBI" id="CHEBI:30616"/>
        <dbReference type="ChEBI" id="CHEBI:57518"/>
        <dbReference type="ChEBI" id="CHEBI:75542"/>
        <dbReference type="ChEBI" id="CHEBI:456216"/>
    </reaction>
    <physiologicalReaction direction="left-to-right" evidence="20">
        <dbReference type="Rhea" id="RHEA:43309"/>
    </physiologicalReaction>
</comment>
<evidence type="ECO:0000256" key="16">
    <source>
        <dbReference type="ARBA" id="ARBA00024483"/>
    </source>
</evidence>
<dbReference type="InterPro" id="IPR045579">
    <property type="entry name" value="AGK_C"/>
</dbReference>
<evidence type="ECO:0000256" key="5">
    <source>
        <dbReference type="ARBA" id="ARBA00012133"/>
    </source>
</evidence>
<evidence type="ECO:0000256" key="25">
    <source>
        <dbReference type="ARBA" id="ARBA00030553"/>
    </source>
</evidence>
<gene>
    <name evidence="31" type="primary">Dvir\GJ18113</name>
    <name evidence="31" type="ORF">Dvir_GJ18113</name>
</gene>
<comment type="catalytic activity">
    <reaction evidence="14">
        <text>1,2-di-(9Z-octadecenoyl)-sn-glycerol + ATP = 1,2-di-(9Z-octadecenoyl)-sn-glycero-3-phosphate + ADP + H(+)</text>
        <dbReference type="Rhea" id="RHEA:40327"/>
        <dbReference type="ChEBI" id="CHEBI:15378"/>
        <dbReference type="ChEBI" id="CHEBI:30616"/>
        <dbReference type="ChEBI" id="CHEBI:52333"/>
        <dbReference type="ChEBI" id="CHEBI:74546"/>
        <dbReference type="ChEBI" id="CHEBI:456216"/>
    </reaction>
    <physiologicalReaction direction="left-to-right" evidence="14">
        <dbReference type="Rhea" id="RHEA:40328"/>
    </physiologicalReaction>
</comment>
<evidence type="ECO:0000256" key="12">
    <source>
        <dbReference type="ARBA" id="ARBA00023128"/>
    </source>
</evidence>
<evidence type="ECO:0000256" key="26">
    <source>
        <dbReference type="ARBA" id="ARBA00044480"/>
    </source>
</evidence>
<dbReference type="HOGENOM" id="CLU_042458_2_0_1"/>
<evidence type="ECO:0000256" key="18">
    <source>
        <dbReference type="ARBA" id="ARBA00024512"/>
    </source>
</evidence>
<reference evidence="31 32" key="1">
    <citation type="journal article" date="2007" name="Nature">
        <title>Evolution of genes and genomes on the Drosophila phylogeny.</title>
        <authorList>
            <consortium name="Drosophila 12 Genomes Consortium"/>
            <person name="Clark A.G."/>
            <person name="Eisen M.B."/>
            <person name="Smith D.R."/>
            <person name="Bergman C.M."/>
            <person name="Oliver B."/>
            <person name="Markow T.A."/>
            <person name="Kaufman T.C."/>
            <person name="Kellis M."/>
            <person name="Gelbart W."/>
            <person name="Iyer V.N."/>
            <person name="Pollard D.A."/>
            <person name="Sackton T.B."/>
            <person name="Larracuente A.M."/>
            <person name="Singh N.D."/>
            <person name="Abad J.P."/>
            <person name="Abt D.N."/>
            <person name="Adryan B."/>
            <person name="Aguade M."/>
            <person name="Akashi H."/>
            <person name="Anderson W.W."/>
            <person name="Aquadro C.F."/>
            <person name="Ardell D.H."/>
            <person name="Arguello R."/>
            <person name="Artieri C.G."/>
            <person name="Barbash D.A."/>
            <person name="Barker D."/>
            <person name="Barsanti P."/>
            <person name="Batterham P."/>
            <person name="Batzoglou S."/>
            <person name="Begun D."/>
            <person name="Bhutkar A."/>
            <person name="Blanco E."/>
            <person name="Bosak S.A."/>
            <person name="Bradley R.K."/>
            <person name="Brand A.D."/>
            <person name="Brent M.R."/>
            <person name="Brooks A.N."/>
            <person name="Brown R.H."/>
            <person name="Butlin R.K."/>
            <person name="Caggese C."/>
            <person name="Calvi B.R."/>
            <person name="Bernardo de Carvalho A."/>
            <person name="Caspi A."/>
            <person name="Castrezana S."/>
            <person name="Celniker S.E."/>
            <person name="Chang J.L."/>
            <person name="Chapple C."/>
            <person name="Chatterji S."/>
            <person name="Chinwalla A."/>
            <person name="Civetta A."/>
            <person name="Clifton S.W."/>
            <person name="Comeron J.M."/>
            <person name="Costello J.C."/>
            <person name="Coyne J.A."/>
            <person name="Daub J."/>
            <person name="David R.G."/>
            <person name="Delcher A.L."/>
            <person name="Delehaunty K."/>
            <person name="Do C.B."/>
            <person name="Ebling H."/>
            <person name="Edwards K."/>
            <person name="Eickbush T."/>
            <person name="Evans J.D."/>
            <person name="Filipski A."/>
            <person name="Findeiss S."/>
            <person name="Freyhult E."/>
            <person name="Fulton L."/>
            <person name="Fulton R."/>
            <person name="Garcia A.C."/>
            <person name="Gardiner A."/>
            <person name="Garfield D.A."/>
            <person name="Garvin B.E."/>
            <person name="Gibson G."/>
            <person name="Gilbert D."/>
            <person name="Gnerre S."/>
            <person name="Godfrey J."/>
            <person name="Good R."/>
            <person name="Gotea V."/>
            <person name="Gravely B."/>
            <person name="Greenberg A.J."/>
            <person name="Griffiths-Jones S."/>
            <person name="Gross S."/>
            <person name="Guigo R."/>
            <person name="Gustafson E.A."/>
            <person name="Haerty W."/>
            <person name="Hahn M.W."/>
            <person name="Halligan D.L."/>
            <person name="Halpern A.L."/>
            <person name="Halter G.M."/>
            <person name="Han M.V."/>
            <person name="Heger A."/>
            <person name="Hillier L."/>
            <person name="Hinrichs A.S."/>
            <person name="Holmes I."/>
            <person name="Hoskins R.A."/>
            <person name="Hubisz M.J."/>
            <person name="Hultmark D."/>
            <person name="Huntley M.A."/>
            <person name="Jaffe D.B."/>
            <person name="Jagadeeshan S."/>
            <person name="Jeck W.R."/>
            <person name="Johnson J."/>
            <person name="Jones C.D."/>
            <person name="Jordan W.C."/>
            <person name="Karpen G.H."/>
            <person name="Kataoka E."/>
            <person name="Keightley P.D."/>
            <person name="Kheradpour P."/>
            <person name="Kirkness E.F."/>
            <person name="Koerich L.B."/>
            <person name="Kristiansen K."/>
            <person name="Kudrna D."/>
            <person name="Kulathinal R.J."/>
            <person name="Kumar S."/>
            <person name="Kwok R."/>
            <person name="Lander E."/>
            <person name="Langley C.H."/>
            <person name="Lapoint R."/>
            <person name="Lazzaro B.P."/>
            <person name="Lee S.J."/>
            <person name="Levesque L."/>
            <person name="Li R."/>
            <person name="Lin C.F."/>
            <person name="Lin M.F."/>
            <person name="Lindblad-Toh K."/>
            <person name="Llopart A."/>
            <person name="Long M."/>
            <person name="Low L."/>
            <person name="Lozovsky E."/>
            <person name="Lu J."/>
            <person name="Luo M."/>
            <person name="Machado C.A."/>
            <person name="Makalowski W."/>
            <person name="Marzo M."/>
            <person name="Matsuda M."/>
            <person name="Matzkin L."/>
            <person name="McAllister B."/>
            <person name="McBride C.S."/>
            <person name="McKernan B."/>
            <person name="McKernan K."/>
            <person name="Mendez-Lago M."/>
            <person name="Minx P."/>
            <person name="Mollenhauer M.U."/>
            <person name="Montooth K."/>
            <person name="Mount S.M."/>
            <person name="Mu X."/>
            <person name="Myers E."/>
            <person name="Negre B."/>
            <person name="Newfeld S."/>
            <person name="Nielsen R."/>
            <person name="Noor M.A."/>
            <person name="O'Grady P."/>
            <person name="Pachter L."/>
            <person name="Papaceit M."/>
            <person name="Parisi M.J."/>
            <person name="Parisi M."/>
            <person name="Parts L."/>
            <person name="Pedersen J.S."/>
            <person name="Pesole G."/>
            <person name="Phillippy A.M."/>
            <person name="Ponting C.P."/>
            <person name="Pop M."/>
            <person name="Porcelli D."/>
            <person name="Powell J.R."/>
            <person name="Prohaska S."/>
            <person name="Pruitt K."/>
            <person name="Puig M."/>
            <person name="Quesneville H."/>
            <person name="Ram K.R."/>
            <person name="Rand D."/>
            <person name="Rasmussen M.D."/>
            <person name="Reed L.K."/>
            <person name="Reenan R."/>
            <person name="Reily A."/>
            <person name="Remington K.A."/>
            <person name="Rieger T.T."/>
            <person name="Ritchie M.G."/>
            <person name="Robin C."/>
            <person name="Rogers Y.H."/>
            <person name="Rohde C."/>
            <person name="Rozas J."/>
            <person name="Rubenfield M.J."/>
            <person name="Ruiz A."/>
            <person name="Russo S."/>
            <person name="Salzberg S.L."/>
            <person name="Sanchez-Gracia A."/>
            <person name="Saranga D.J."/>
            <person name="Sato H."/>
            <person name="Schaeffer S.W."/>
            <person name="Schatz M.C."/>
            <person name="Schlenke T."/>
            <person name="Schwartz R."/>
            <person name="Segarra C."/>
            <person name="Singh R.S."/>
            <person name="Sirot L."/>
            <person name="Sirota M."/>
            <person name="Sisneros N.B."/>
            <person name="Smith C.D."/>
            <person name="Smith T.F."/>
            <person name="Spieth J."/>
            <person name="Stage D.E."/>
            <person name="Stark A."/>
            <person name="Stephan W."/>
            <person name="Strausberg R.L."/>
            <person name="Strempel S."/>
            <person name="Sturgill D."/>
            <person name="Sutton G."/>
            <person name="Sutton G.G."/>
            <person name="Tao W."/>
            <person name="Teichmann S."/>
            <person name="Tobari Y.N."/>
            <person name="Tomimura Y."/>
            <person name="Tsolas J.M."/>
            <person name="Valente V.L."/>
            <person name="Venter E."/>
            <person name="Venter J.C."/>
            <person name="Vicario S."/>
            <person name="Vieira F.G."/>
            <person name="Vilella A.J."/>
            <person name="Villasante A."/>
            <person name="Walenz B."/>
            <person name="Wang J."/>
            <person name="Wasserman M."/>
            <person name="Watts T."/>
            <person name="Wilson D."/>
            <person name="Wilson R.K."/>
            <person name="Wing R.A."/>
            <person name="Wolfner M.F."/>
            <person name="Wong A."/>
            <person name="Wong G.K."/>
            <person name="Wu C.I."/>
            <person name="Wu G."/>
            <person name="Yamamoto D."/>
            <person name="Yang H.P."/>
            <person name="Yang S.P."/>
            <person name="Yorke J.A."/>
            <person name="Yoshida K."/>
            <person name="Zdobnov E."/>
            <person name="Zhang P."/>
            <person name="Zhang Y."/>
            <person name="Zimin A.V."/>
            <person name="Baldwin J."/>
            <person name="Abdouelleil A."/>
            <person name="Abdulkadir J."/>
            <person name="Abebe A."/>
            <person name="Abera B."/>
            <person name="Abreu J."/>
            <person name="Acer S.C."/>
            <person name="Aftuck L."/>
            <person name="Alexander A."/>
            <person name="An P."/>
            <person name="Anderson E."/>
            <person name="Anderson S."/>
            <person name="Arachi H."/>
            <person name="Azer M."/>
            <person name="Bachantsang P."/>
            <person name="Barry A."/>
            <person name="Bayul T."/>
            <person name="Berlin A."/>
            <person name="Bessette D."/>
            <person name="Bloom T."/>
            <person name="Blye J."/>
            <person name="Boguslavskiy L."/>
            <person name="Bonnet C."/>
            <person name="Boukhgalter B."/>
            <person name="Bourzgui I."/>
            <person name="Brown A."/>
            <person name="Cahill P."/>
            <person name="Channer S."/>
            <person name="Cheshatsang Y."/>
            <person name="Chuda L."/>
            <person name="Citroen M."/>
            <person name="Collymore A."/>
            <person name="Cooke P."/>
            <person name="Costello M."/>
            <person name="D'Aco K."/>
            <person name="Daza R."/>
            <person name="De Haan G."/>
            <person name="DeGray S."/>
            <person name="DeMaso C."/>
            <person name="Dhargay N."/>
            <person name="Dooley K."/>
            <person name="Dooley E."/>
            <person name="Doricent M."/>
            <person name="Dorje P."/>
            <person name="Dorjee K."/>
            <person name="Dupes A."/>
            <person name="Elong R."/>
            <person name="Falk J."/>
            <person name="Farina A."/>
            <person name="Faro S."/>
            <person name="Ferguson D."/>
            <person name="Fisher S."/>
            <person name="Foley C.D."/>
            <person name="Franke A."/>
            <person name="Friedrich D."/>
            <person name="Gadbois L."/>
            <person name="Gearin G."/>
            <person name="Gearin C.R."/>
            <person name="Giannoukos G."/>
            <person name="Goode T."/>
            <person name="Graham J."/>
            <person name="Grandbois E."/>
            <person name="Grewal S."/>
            <person name="Gyaltsen K."/>
            <person name="Hafez N."/>
            <person name="Hagos B."/>
            <person name="Hall J."/>
            <person name="Henson C."/>
            <person name="Hollinger A."/>
            <person name="Honan T."/>
            <person name="Huard M.D."/>
            <person name="Hughes L."/>
            <person name="Hurhula B."/>
            <person name="Husby M.E."/>
            <person name="Kamat A."/>
            <person name="Kanga B."/>
            <person name="Kashin S."/>
            <person name="Khazanovich D."/>
            <person name="Kisner P."/>
            <person name="Lance K."/>
            <person name="Lara M."/>
            <person name="Lee W."/>
            <person name="Lennon N."/>
            <person name="Letendre F."/>
            <person name="LeVine R."/>
            <person name="Lipovsky A."/>
            <person name="Liu X."/>
            <person name="Liu J."/>
            <person name="Liu S."/>
            <person name="Lokyitsang T."/>
            <person name="Lokyitsang Y."/>
            <person name="Lubonja R."/>
            <person name="Lui A."/>
            <person name="MacDonald P."/>
            <person name="Magnisalis V."/>
            <person name="Maru K."/>
            <person name="Matthews C."/>
            <person name="McCusker W."/>
            <person name="McDonough S."/>
            <person name="Mehta T."/>
            <person name="Meldrim J."/>
            <person name="Meneus L."/>
            <person name="Mihai O."/>
            <person name="Mihalev A."/>
            <person name="Mihova T."/>
            <person name="Mittelman R."/>
            <person name="Mlenga V."/>
            <person name="Montmayeur A."/>
            <person name="Mulrain L."/>
            <person name="Navidi A."/>
            <person name="Naylor J."/>
            <person name="Negash T."/>
            <person name="Nguyen T."/>
            <person name="Nguyen N."/>
            <person name="Nicol R."/>
            <person name="Norbu C."/>
            <person name="Norbu N."/>
            <person name="Novod N."/>
            <person name="O'Neill B."/>
            <person name="Osman S."/>
            <person name="Markiewicz E."/>
            <person name="Oyono O.L."/>
            <person name="Patti C."/>
            <person name="Phunkhang P."/>
            <person name="Pierre F."/>
            <person name="Priest M."/>
            <person name="Raghuraman S."/>
            <person name="Rege F."/>
            <person name="Reyes R."/>
            <person name="Rise C."/>
            <person name="Rogov P."/>
            <person name="Ross K."/>
            <person name="Ryan E."/>
            <person name="Settipalli S."/>
            <person name="Shea T."/>
            <person name="Sherpa N."/>
            <person name="Shi L."/>
            <person name="Shih D."/>
            <person name="Sparrow T."/>
            <person name="Spaulding J."/>
            <person name="Stalker J."/>
            <person name="Stange-Thomann N."/>
            <person name="Stavropoulos S."/>
            <person name="Stone C."/>
            <person name="Strader C."/>
            <person name="Tesfaye S."/>
            <person name="Thomson T."/>
            <person name="Thoulutsang Y."/>
            <person name="Thoulutsang D."/>
            <person name="Topham K."/>
            <person name="Topping I."/>
            <person name="Tsamla T."/>
            <person name="Vassiliev H."/>
            <person name="Vo A."/>
            <person name="Wangchuk T."/>
            <person name="Wangdi T."/>
            <person name="Weiand M."/>
            <person name="Wilkinson J."/>
            <person name="Wilson A."/>
            <person name="Yadav S."/>
            <person name="Young G."/>
            <person name="Yu Q."/>
            <person name="Zembek L."/>
            <person name="Zhong D."/>
            <person name="Zimmer A."/>
            <person name="Zwirko Z."/>
            <person name="Jaffe D.B."/>
            <person name="Alvarez P."/>
            <person name="Brockman W."/>
            <person name="Butler J."/>
            <person name="Chin C."/>
            <person name="Gnerre S."/>
            <person name="Grabherr M."/>
            <person name="Kleber M."/>
            <person name="Mauceli E."/>
            <person name="MacCallum I."/>
        </authorList>
    </citation>
    <scope>NUCLEOTIDE SEQUENCE [LARGE SCALE GENOMIC DNA]</scope>
    <source>
        <strain evidence="32">Tucson 15010-1051.87</strain>
    </source>
</reference>
<evidence type="ECO:0000256" key="7">
    <source>
        <dbReference type="ARBA" id="ARBA00022741"/>
    </source>
</evidence>
<dbReference type="OMA" id="HWKKTTF"/>
<evidence type="ECO:0000313" key="31">
    <source>
        <dbReference type="EMBL" id="EDW57490.1"/>
    </source>
</evidence>
<evidence type="ECO:0000256" key="20">
    <source>
        <dbReference type="ARBA" id="ARBA00024636"/>
    </source>
</evidence>
<feature type="domain" description="DAGKc" evidence="30">
    <location>
        <begin position="53"/>
        <end position="195"/>
    </location>
</feature>
<evidence type="ECO:0000313" key="32">
    <source>
        <dbReference type="Proteomes" id="UP000008792"/>
    </source>
</evidence>
<evidence type="ECO:0000256" key="14">
    <source>
        <dbReference type="ARBA" id="ARBA00023371"/>
    </source>
</evidence>
<dbReference type="GO" id="GO:0047620">
    <property type="term" value="F:acylglycerol kinase activity"/>
    <property type="evidence" value="ECO:0007669"/>
    <property type="project" value="UniProtKB-EC"/>
</dbReference>
<dbReference type="InterPro" id="IPR016064">
    <property type="entry name" value="NAD/diacylglycerol_kinase_sf"/>
</dbReference>
<dbReference type="Gene3D" id="3.40.50.10330">
    <property type="entry name" value="Probable inorganic polyphosphate/atp-NAD kinase, domain 1"/>
    <property type="match status" value="1"/>
</dbReference>
<dbReference type="InParanoid" id="B4M8G4"/>
<dbReference type="Proteomes" id="UP000008792">
    <property type="component" value="Unassembled WGS sequence"/>
</dbReference>
<comment type="cofactor">
    <cofactor evidence="1">
        <name>Mg(2+)</name>
        <dbReference type="ChEBI" id="CHEBI:18420"/>
    </cofactor>
</comment>
<dbReference type="GO" id="GO:0046486">
    <property type="term" value="P:glycerolipid metabolic process"/>
    <property type="evidence" value="ECO:0007669"/>
    <property type="project" value="UniProtKB-UniPathway"/>
</dbReference>
<evidence type="ECO:0000256" key="19">
    <source>
        <dbReference type="ARBA" id="ARBA00024556"/>
    </source>
</evidence>
<evidence type="ECO:0000256" key="2">
    <source>
        <dbReference type="ARBA" id="ARBA00004569"/>
    </source>
</evidence>
<evidence type="ECO:0000256" key="27">
    <source>
        <dbReference type="ARBA" id="ARBA00048034"/>
    </source>
</evidence>
<comment type="catalytic activity">
    <reaction evidence="18">
        <text>a 1-acyl-sn-glycerol + ATP = a 1-acyl-sn-glycero-3-phosphate + ADP + H(+)</text>
        <dbReference type="Rhea" id="RHEA:33747"/>
        <dbReference type="ChEBI" id="CHEBI:15378"/>
        <dbReference type="ChEBI" id="CHEBI:30616"/>
        <dbReference type="ChEBI" id="CHEBI:57970"/>
        <dbReference type="ChEBI" id="CHEBI:64683"/>
        <dbReference type="ChEBI" id="CHEBI:456216"/>
    </reaction>
    <physiologicalReaction direction="left-to-right" evidence="18">
        <dbReference type="Rhea" id="RHEA:33748"/>
    </physiologicalReaction>
</comment>
<comment type="catalytic activity">
    <reaction evidence="26">
        <text>a 2-acylglycerol + ATP = a 2-acyl-sn-glycerol 3-phosphate + ADP + H(+)</text>
        <dbReference type="Rhea" id="RHEA:39847"/>
        <dbReference type="ChEBI" id="CHEBI:15378"/>
        <dbReference type="ChEBI" id="CHEBI:17389"/>
        <dbReference type="ChEBI" id="CHEBI:30616"/>
        <dbReference type="ChEBI" id="CHEBI:64982"/>
        <dbReference type="ChEBI" id="CHEBI:456216"/>
    </reaction>
    <physiologicalReaction direction="left-to-right" evidence="26">
        <dbReference type="Rhea" id="RHEA:39848"/>
    </physiologicalReaction>
</comment>
<evidence type="ECO:0000256" key="13">
    <source>
        <dbReference type="ARBA" id="ARBA00023136"/>
    </source>
</evidence>
<dbReference type="KEGG" id="dvi:6633884"/>
<dbReference type="UniPathway" id="UPA00230"/>
<evidence type="ECO:0000256" key="1">
    <source>
        <dbReference type="ARBA" id="ARBA00001946"/>
    </source>
</evidence>
<dbReference type="GO" id="GO:0046513">
    <property type="term" value="P:ceramide biosynthetic process"/>
    <property type="evidence" value="ECO:0007669"/>
    <property type="project" value="TreeGrafter"/>
</dbReference>
<dbReference type="FunCoup" id="B4M8G4">
    <property type="interactions" value="1033"/>
</dbReference>
<evidence type="ECO:0000256" key="24">
    <source>
        <dbReference type="ARBA" id="ARBA00026142"/>
    </source>
</evidence>
<dbReference type="GO" id="GO:0005743">
    <property type="term" value="C:mitochondrial inner membrane"/>
    <property type="evidence" value="ECO:0007669"/>
    <property type="project" value="UniProtKB-SubCell"/>
</dbReference>
<evidence type="ECO:0000259" key="30">
    <source>
        <dbReference type="PROSITE" id="PS50146"/>
    </source>
</evidence>
<comment type="pathway">
    <text evidence="4">Lipid metabolism; glycerolipid metabolism.</text>
</comment>
<dbReference type="eggNOG" id="KOG4435">
    <property type="taxonomic scope" value="Eukaryota"/>
</dbReference>
<dbReference type="EC" id="2.7.1.107" evidence="5"/>
<accession>B4M8G4</accession>
<keyword evidence="13" id="KW-0472">Membrane</keyword>
<comment type="catalytic activity">
    <reaction evidence="16">
        <text>1-(5Z,8Z,11Z,14Z-eicosatetraenoyl)-sn-glycerol + ATP = 1-(5Z,8Z,11Z,14Z-eicosatetraenoyl)-sn-glycero-3-phosphate + ADP + H(+)</text>
        <dbReference type="Rhea" id="RHEA:43328"/>
        <dbReference type="ChEBI" id="CHEBI:15378"/>
        <dbReference type="ChEBI" id="CHEBI:30616"/>
        <dbReference type="ChEBI" id="CHEBI:34071"/>
        <dbReference type="ChEBI" id="CHEBI:74938"/>
        <dbReference type="ChEBI" id="CHEBI:456216"/>
    </reaction>
    <physiologicalReaction direction="left-to-right" evidence="16">
        <dbReference type="Rhea" id="RHEA:43329"/>
    </physiologicalReaction>
</comment>
<keyword evidence="9" id="KW-0999">Mitochondrion inner membrane</keyword>
<dbReference type="AlphaFoldDB" id="B4M8G4"/>
<organism evidence="31 32">
    <name type="scientific">Drosophila virilis</name>
    <name type="common">Fruit fly</name>
    <dbReference type="NCBI Taxonomy" id="7244"/>
    <lineage>
        <taxon>Eukaryota</taxon>
        <taxon>Metazoa</taxon>
        <taxon>Ecdysozoa</taxon>
        <taxon>Arthropoda</taxon>
        <taxon>Hexapoda</taxon>
        <taxon>Insecta</taxon>
        <taxon>Pterygota</taxon>
        <taxon>Neoptera</taxon>
        <taxon>Endopterygota</taxon>
        <taxon>Diptera</taxon>
        <taxon>Brachycera</taxon>
        <taxon>Muscomorpha</taxon>
        <taxon>Ephydroidea</taxon>
        <taxon>Drosophilidae</taxon>
        <taxon>Drosophila</taxon>
    </lineage>
</organism>
<comment type="similarity">
    <text evidence="21">Belongs to the AGK family.</text>
</comment>
<dbReference type="SUPFAM" id="SSF111331">
    <property type="entry name" value="NAD kinase/diacylglycerol kinase-like"/>
    <property type="match status" value="1"/>
</dbReference>
<evidence type="ECO:0000256" key="15">
    <source>
        <dbReference type="ARBA" id="ARBA00023411"/>
    </source>
</evidence>
<evidence type="ECO:0000256" key="8">
    <source>
        <dbReference type="ARBA" id="ARBA00022777"/>
    </source>
</evidence>
<dbReference type="InterPro" id="IPR050187">
    <property type="entry name" value="Lipid_Phosphate_FormReg"/>
</dbReference>
<dbReference type="PhylomeDB" id="B4M8G4"/>
<dbReference type="EC" id="2.7.1.94" evidence="23"/>